<dbReference type="AlphaFoldDB" id="A0A1I0X8F7"/>
<dbReference type="InterPro" id="IPR029058">
    <property type="entry name" value="AB_hydrolase_fold"/>
</dbReference>
<sequence length="248" mass="28782">MRNKWIAHERFNEDAKINLICIPYAGASANMFGNWKYLFPEKINVLPLLFPMREMRISEKMPETVEKMAREFFEDSKELFNKKVLIFGHCTGAILAYEIAKTVKALLGKDVFGIIASSSNEPGMMPEEMRELASANDNKLIEYLKKEKLVEDELLEDEDFCTYYLPLLHADFDMYGAYKASRKKKLKCPIITIYDENDKKISKDAVHAWADYTQGNYSFRQVDGGHYYIKNPENVIKVLNEFIEKANN</sequence>
<evidence type="ECO:0000259" key="2">
    <source>
        <dbReference type="Pfam" id="PF00975"/>
    </source>
</evidence>
<reference evidence="3 4" key="1">
    <citation type="submission" date="2016-10" db="EMBL/GenBank/DDBJ databases">
        <authorList>
            <person name="de Groot N.N."/>
        </authorList>
    </citation>
    <scope>NUCLEOTIDE SEQUENCE [LARGE SCALE GENOMIC DNA]</scope>
    <source>
        <strain evidence="3 4">DSM 5522</strain>
    </source>
</reference>
<name>A0A1I0X8F7_9FIRM</name>
<dbReference type="OrthoDB" id="2213423at2"/>
<feature type="domain" description="Thioesterase" evidence="2">
    <location>
        <begin position="19"/>
        <end position="240"/>
    </location>
</feature>
<dbReference type="SUPFAM" id="SSF53474">
    <property type="entry name" value="alpha/beta-Hydrolases"/>
    <property type="match status" value="1"/>
</dbReference>
<organism evidence="3 4">
    <name type="scientific">Acetitomaculum ruminis DSM 5522</name>
    <dbReference type="NCBI Taxonomy" id="1120918"/>
    <lineage>
        <taxon>Bacteria</taxon>
        <taxon>Bacillati</taxon>
        <taxon>Bacillota</taxon>
        <taxon>Clostridia</taxon>
        <taxon>Lachnospirales</taxon>
        <taxon>Lachnospiraceae</taxon>
        <taxon>Acetitomaculum</taxon>
    </lineage>
</organism>
<evidence type="ECO:0000256" key="1">
    <source>
        <dbReference type="ARBA" id="ARBA00007169"/>
    </source>
</evidence>
<dbReference type="InterPro" id="IPR012223">
    <property type="entry name" value="TEII"/>
</dbReference>
<proteinExistence type="inferred from homology"/>
<dbReference type="RefSeq" id="WP_092871376.1">
    <property type="nucleotide sequence ID" value="NZ_FOJY01000006.1"/>
</dbReference>
<dbReference type="GO" id="GO:0008610">
    <property type="term" value="P:lipid biosynthetic process"/>
    <property type="evidence" value="ECO:0007669"/>
    <property type="project" value="TreeGrafter"/>
</dbReference>
<protein>
    <submittedName>
        <fullName evidence="3">Surfactin synthase thioesterase subunit</fullName>
    </submittedName>
</protein>
<dbReference type="Gene3D" id="3.40.50.1820">
    <property type="entry name" value="alpha/beta hydrolase"/>
    <property type="match status" value="1"/>
</dbReference>
<gene>
    <name evidence="3" type="ORF">SAMN05216249_10623</name>
</gene>
<dbReference type="EMBL" id="FOJY01000006">
    <property type="protein sequence ID" value="SFA97315.1"/>
    <property type="molecule type" value="Genomic_DNA"/>
</dbReference>
<comment type="similarity">
    <text evidence="1">Belongs to the thioesterase family.</text>
</comment>
<dbReference type="Pfam" id="PF00975">
    <property type="entry name" value="Thioesterase"/>
    <property type="match status" value="1"/>
</dbReference>
<evidence type="ECO:0000313" key="3">
    <source>
        <dbReference type="EMBL" id="SFA97315.1"/>
    </source>
</evidence>
<dbReference type="InterPro" id="IPR001031">
    <property type="entry name" value="Thioesterase"/>
</dbReference>
<keyword evidence="4" id="KW-1185">Reference proteome</keyword>
<dbReference type="Proteomes" id="UP000198838">
    <property type="component" value="Unassembled WGS sequence"/>
</dbReference>
<accession>A0A1I0X8F7</accession>
<dbReference type="PANTHER" id="PTHR11487">
    <property type="entry name" value="THIOESTERASE"/>
    <property type="match status" value="1"/>
</dbReference>
<dbReference type="STRING" id="1120918.SAMN05216249_10623"/>
<dbReference type="PANTHER" id="PTHR11487:SF0">
    <property type="entry name" value="S-ACYL FATTY ACID SYNTHASE THIOESTERASE, MEDIUM CHAIN"/>
    <property type="match status" value="1"/>
</dbReference>
<evidence type="ECO:0000313" key="4">
    <source>
        <dbReference type="Proteomes" id="UP000198838"/>
    </source>
</evidence>